<comment type="caution">
    <text evidence="1">The sequence shown here is derived from an EMBL/GenBank/DDBJ whole genome shotgun (WGS) entry which is preliminary data.</text>
</comment>
<evidence type="ECO:0000313" key="2">
    <source>
        <dbReference type="Proteomes" id="UP001549291"/>
    </source>
</evidence>
<evidence type="ECO:0008006" key="3">
    <source>
        <dbReference type="Google" id="ProtNLM"/>
    </source>
</evidence>
<protein>
    <recommendedName>
        <fullName evidence="3">DUF1508 domain-containing protein</fullName>
    </recommendedName>
</protein>
<evidence type="ECO:0000313" key="1">
    <source>
        <dbReference type="EMBL" id="MET4719309.1"/>
    </source>
</evidence>
<name>A0ABV2RQW4_BRAJP</name>
<proteinExistence type="predicted"/>
<dbReference type="EMBL" id="JBEPTQ010000002">
    <property type="protein sequence ID" value="MET4719309.1"/>
    <property type="molecule type" value="Genomic_DNA"/>
</dbReference>
<keyword evidence="2" id="KW-1185">Reference proteome</keyword>
<accession>A0ABV2RQW4</accession>
<reference evidence="1 2" key="1">
    <citation type="submission" date="2024-06" db="EMBL/GenBank/DDBJ databases">
        <title>Genomic Encyclopedia of Type Strains, Phase V (KMG-V): Genome sequencing to study the core and pangenomes of soil and plant-associated prokaryotes.</title>
        <authorList>
            <person name="Whitman W."/>
        </authorList>
    </citation>
    <scope>NUCLEOTIDE SEQUENCE [LARGE SCALE GENOMIC DNA]</scope>
    <source>
        <strain evidence="1 2">USDA 160</strain>
    </source>
</reference>
<dbReference type="Proteomes" id="UP001549291">
    <property type="component" value="Unassembled WGS sequence"/>
</dbReference>
<organism evidence="1 2">
    <name type="scientific">Bradyrhizobium japonicum</name>
    <dbReference type="NCBI Taxonomy" id="375"/>
    <lineage>
        <taxon>Bacteria</taxon>
        <taxon>Pseudomonadati</taxon>
        <taxon>Pseudomonadota</taxon>
        <taxon>Alphaproteobacteria</taxon>
        <taxon>Hyphomicrobiales</taxon>
        <taxon>Nitrobacteraceae</taxon>
        <taxon>Bradyrhizobium</taxon>
    </lineage>
</organism>
<gene>
    <name evidence="1" type="ORF">ABIF63_003415</name>
</gene>
<sequence length="89" mass="9999">MSDVDFPVFDSSITRRGRGWRWCVSGEAGKIFLQGTERSRPAAQYMAARATFLLLLSAPYWRPSNELLPVNGYPVKLIPTVRPNSTGLR</sequence>